<sequence>MLDFQKNSYLSLRKIDGYYFISNPLEKKRNNNASSETLFSIMVSKNGKCPKEKEASENYISIYSKYSTSGVGATILKQNTSGKTSFPFTYNFVTPLSIKVSEGSCVFLGIDGSNFSTDNYYTMGAHINISYKLLEYPEKKSSLLGLDGEFTLSVNNENKSTLNAYVVIPISKNGPFFPNKIINIFGNASATPRIRNHTLEKSKNNWHIVHIISVYTKNSCQIAFPKHKNRKFFWNDKTGTKWENKTSSVFWPSSKILSTLILGEGDYRSSQKQVNKNFLPVITQDGDCIVDAIIPIGTEEETPPINTESQLYLQTTQ</sequence>
<evidence type="ECO:0000313" key="1">
    <source>
        <dbReference type="EMBL" id="OUL67475.1"/>
    </source>
</evidence>
<comment type="caution">
    <text evidence="1">The sequence shown here is derived from an EMBL/GenBank/DDBJ whole genome shotgun (WGS) entry which is preliminary data.</text>
</comment>
<evidence type="ECO:0000313" key="2">
    <source>
        <dbReference type="Proteomes" id="UP000195072"/>
    </source>
</evidence>
<protein>
    <submittedName>
        <fullName evidence="1">Uncharacterized protein</fullName>
    </submittedName>
</protein>
<reference evidence="1 2" key="1">
    <citation type="submission" date="2014-06" db="EMBL/GenBank/DDBJ databases">
        <authorList>
            <person name="Ju J."/>
            <person name="Zhang J."/>
        </authorList>
    </citation>
    <scope>NUCLEOTIDE SEQUENCE [LARGE SCALE GENOMIC DNA]</scope>
    <source>
        <strain evidence="1">DmL_050</strain>
    </source>
</reference>
<gene>
    <name evidence="1" type="ORF">HK16_15470</name>
</gene>
<proteinExistence type="predicted"/>
<name>A0A252EM09_9PROT</name>
<dbReference type="AlphaFoldDB" id="A0A252EM09"/>
<dbReference type="EMBL" id="JOOZ01000006">
    <property type="protein sequence ID" value="OUL67475.1"/>
    <property type="molecule type" value="Genomic_DNA"/>
</dbReference>
<accession>A0A252EM09</accession>
<dbReference type="Proteomes" id="UP000195072">
    <property type="component" value="Unassembled WGS sequence"/>
</dbReference>
<organism evidence="1 2">
    <name type="scientific">Acetobacter senegalensis</name>
    <dbReference type="NCBI Taxonomy" id="446692"/>
    <lineage>
        <taxon>Bacteria</taxon>
        <taxon>Pseudomonadati</taxon>
        <taxon>Pseudomonadota</taxon>
        <taxon>Alphaproteobacteria</taxon>
        <taxon>Acetobacterales</taxon>
        <taxon>Acetobacteraceae</taxon>
        <taxon>Acetobacter</taxon>
    </lineage>
</organism>